<dbReference type="AlphaFoldDB" id="A0A4Y2RT45"/>
<evidence type="ECO:0000313" key="2">
    <source>
        <dbReference type="Proteomes" id="UP000499080"/>
    </source>
</evidence>
<proteinExistence type="predicted"/>
<evidence type="ECO:0000313" key="1">
    <source>
        <dbReference type="EMBL" id="GBN78556.1"/>
    </source>
</evidence>
<dbReference type="EMBL" id="BGPR01018226">
    <property type="protein sequence ID" value="GBN78556.1"/>
    <property type="molecule type" value="Genomic_DNA"/>
</dbReference>
<organism evidence="1 2">
    <name type="scientific">Araneus ventricosus</name>
    <name type="common">Orbweaver spider</name>
    <name type="synonym">Epeira ventricosa</name>
    <dbReference type="NCBI Taxonomy" id="182803"/>
    <lineage>
        <taxon>Eukaryota</taxon>
        <taxon>Metazoa</taxon>
        <taxon>Ecdysozoa</taxon>
        <taxon>Arthropoda</taxon>
        <taxon>Chelicerata</taxon>
        <taxon>Arachnida</taxon>
        <taxon>Araneae</taxon>
        <taxon>Araneomorphae</taxon>
        <taxon>Entelegynae</taxon>
        <taxon>Araneoidea</taxon>
        <taxon>Araneidae</taxon>
        <taxon>Araneus</taxon>
    </lineage>
</organism>
<reference evidence="1 2" key="1">
    <citation type="journal article" date="2019" name="Sci. Rep.">
        <title>Orb-weaving spider Araneus ventricosus genome elucidates the spidroin gene catalogue.</title>
        <authorList>
            <person name="Kono N."/>
            <person name="Nakamura H."/>
            <person name="Ohtoshi R."/>
            <person name="Moran D.A.P."/>
            <person name="Shinohara A."/>
            <person name="Yoshida Y."/>
            <person name="Fujiwara M."/>
            <person name="Mori M."/>
            <person name="Tomita M."/>
            <person name="Arakawa K."/>
        </authorList>
    </citation>
    <scope>NUCLEOTIDE SEQUENCE [LARGE SCALE GENOMIC DNA]</scope>
</reference>
<accession>A0A4Y2RT45</accession>
<dbReference type="Proteomes" id="UP000499080">
    <property type="component" value="Unassembled WGS sequence"/>
</dbReference>
<comment type="caution">
    <text evidence="1">The sequence shown here is derived from an EMBL/GenBank/DDBJ whole genome shotgun (WGS) entry which is preliminary data.</text>
</comment>
<gene>
    <name evidence="1" type="ORF">AVEN_55221_1</name>
</gene>
<sequence length="90" mass="10338">MSRQFISIRLLPNVVRQRVPGSKPDSTKHMHCMGSVARYIMRDGQMSSRCLQPTSTDSPIGFRVHRDGRRRVKPSAKRSLEITHLPIRKV</sequence>
<name>A0A4Y2RT45_ARAVE</name>
<protein>
    <submittedName>
        <fullName evidence="1">Uncharacterized protein</fullName>
    </submittedName>
</protein>
<keyword evidence="2" id="KW-1185">Reference proteome</keyword>